<evidence type="ECO:0000313" key="2">
    <source>
        <dbReference type="EMBL" id="KOF74991.1"/>
    </source>
</evidence>
<sequence length="74" mass="8744">MCVCVCVFIILCNVSLATVLVTRGLKCVCVCVEIIWKIFKLFDRMSLFYYLREYLRCESICFSLKEATFLHFVR</sequence>
<protein>
    <recommendedName>
        <fullName evidence="3">Secreted protein</fullName>
    </recommendedName>
</protein>
<keyword evidence="1" id="KW-0732">Signal</keyword>
<organism evidence="2">
    <name type="scientific">Octopus bimaculoides</name>
    <name type="common">California two-spotted octopus</name>
    <dbReference type="NCBI Taxonomy" id="37653"/>
    <lineage>
        <taxon>Eukaryota</taxon>
        <taxon>Metazoa</taxon>
        <taxon>Spiralia</taxon>
        <taxon>Lophotrochozoa</taxon>
        <taxon>Mollusca</taxon>
        <taxon>Cephalopoda</taxon>
        <taxon>Coleoidea</taxon>
        <taxon>Octopodiformes</taxon>
        <taxon>Octopoda</taxon>
        <taxon>Incirrata</taxon>
        <taxon>Octopodidae</taxon>
        <taxon>Octopus</taxon>
    </lineage>
</organism>
<proteinExistence type="predicted"/>
<reference evidence="2" key="1">
    <citation type="submission" date="2015-07" db="EMBL/GenBank/DDBJ databases">
        <title>MeaNS - Measles Nucleotide Surveillance Program.</title>
        <authorList>
            <person name="Tran T."/>
            <person name="Druce J."/>
        </authorList>
    </citation>
    <scope>NUCLEOTIDE SEQUENCE</scope>
    <source>
        <strain evidence="2">UCB-OBI-ISO-001</strain>
        <tissue evidence="2">Gonad</tissue>
    </source>
</reference>
<name>A0A0L8GD95_OCTBM</name>
<gene>
    <name evidence="2" type="ORF">OCBIM_22035397mg</name>
</gene>
<dbReference type="AlphaFoldDB" id="A0A0L8GD95"/>
<accession>A0A0L8GD95</accession>
<feature type="chain" id="PRO_5005582907" description="Secreted protein" evidence="1">
    <location>
        <begin position="18"/>
        <end position="74"/>
    </location>
</feature>
<evidence type="ECO:0000256" key="1">
    <source>
        <dbReference type="SAM" id="SignalP"/>
    </source>
</evidence>
<feature type="signal peptide" evidence="1">
    <location>
        <begin position="1"/>
        <end position="17"/>
    </location>
</feature>
<dbReference type="EMBL" id="KQ422367">
    <property type="protein sequence ID" value="KOF74991.1"/>
    <property type="molecule type" value="Genomic_DNA"/>
</dbReference>
<evidence type="ECO:0008006" key="3">
    <source>
        <dbReference type="Google" id="ProtNLM"/>
    </source>
</evidence>